<evidence type="ECO:0000256" key="3">
    <source>
        <dbReference type="RuleBase" id="RU365026"/>
    </source>
</evidence>
<protein>
    <recommendedName>
        <fullName evidence="3">Exocyst subunit Exo70 family protein</fullName>
    </recommendedName>
</protein>
<dbReference type="InterPro" id="IPR016159">
    <property type="entry name" value="Cullin_repeat-like_dom_sf"/>
</dbReference>
<keyword evidence="2 3" id="KW-0813">Transport</keyword>
<dbReference type="GO" id="GO:0015031">
    <property type="term" value="P:protein transport"/>
    <property type="evidence" value="ECO:0007669"/>
    <property type="project" value="UniProtKB-KW"/>
</dbReference>
<keyword evidence="6" id="KW-1185">Reference proteome</keyword>
<evidence type="ECO:0000256" key="2">
    <source>
        <dbReference type="ARBA" id="ARBA00022448"/>
    </source>
</evidence>
<dbReference type="GO" id="GO:0005546">
    <property type="term" value="F:phosphatidylinositol-4,5-bisphosphate binding"/>
    <property type="evidence" value="ECO:0007669"/>
    <property type="project" value="InterPro"/>
</dbReference>
<accession>A0A8T0Q9Z3</accession>
<evidence type="ECO:0000256" key="1">
    <source>
        <dbReference type="ARBA" id="ARBA00006756"/>
    </source>
</evidence>
<dbReference type="AlphaFoldDB" id="A0A8T0Q9Z3"/>
<dbReference type="InterPro" id="IPR004140">
    <property type="entry name" value="Exo70"/>
</dbReference>
<dbReference type="GO" id="GO:0006887">
    <property type="term" value="P:exocytosis"/>
    <property type="evidence" value="ECO:0007669"/>
    <property type="project" value="UniProtKB-KW"/>
</dbReference>
<dbReference type="SUPFAM" id="SSF74788">
    <property type="entry name" value="Cullin repeat-like"/>
    <property type="match status" value="1"/>
</dbReference>
<organism evidence="5 6">
    <name type="scientific">Panicum virgatum</name>
    <name type="common">Blackwell switchgrass</name>
    <dbReference type="NCBI Taxonomy" id="38727"/>
    <lineage>
        <taxon>Eukaryota</taxon>
        <taxon>Viridiplantae</taxon>
        <taxon>Streptophyta</taxon>
        <taxon>Embryophyta</taxon>
        <taxon>Tracheophyta</taxon>
        <taxon>Spermatophyta</taxon>
        <taxon>Magnoliopsida</taxon>
        <taxon>Liliopsida</taxon>
        <taxon>Poales</taxon>
        <taxon>Poaceae</taxon>
        <taxon>PACMAD clade</taxon>
        <taxon>Panicoideae</taxon>
        <taxon>Panicodae</taxon>
        <taxon>Paniceae</taxon>
        <taxon>Panicinae</taxon>
        <taxon>Panicum</taxon>
        <taxon>Panicum sect. Hiantes</taxon>
    </lineage>
</organism>
<dbReference type="GO" id="GO:0000145">
    <property type="term" value="C:exocyst"/>
    <property type="evidence" value="ECO:0007669"/>
    <property type="project" value="InterPro"/>
</dbReference>
<dbReference type="PANTHER" id="PTHR12542">
    <property type="entry name" value="EXOCYST COMPLEX PROTEIN EXO70"/>
    <property type="match status" value="1"/>
</dbReference>
<evidence type="ECO:0000313" key="6">
    <source>
        <dbReference type="Proteomes" id="UP000823388"/>
    </source>
</evidence>
<dbReference type="Gene3D" id="1.20.1280.170">
    <property type="entry name" value="Exocyst complex component Exo70"/>
    <property type="match status" value="1"/>
</dbReference>
<gene>
    <name evidence="5" type="ORF">PVAP13_7KG116700</name>
</gene>
<sequence length="566" mass="64187">MESTGRDGRRGPWNYYLKETGSNSYTSSSGTVSTGYSASTGSQLSWRFMEVARHFQEMEMEDPVSMEMEEAVMDLEFVQSPKETASGEKIQEMEADRQIQEMEMNKAVEFVPSLTKKATKMKQIKILAKEFFGAPSGKCSAEGGDLNVLERWFTELGVRWVLHVADGAPAGEFKHALDASRWIPALTEIVDTFRLITSRFLPSRDSAEEEELATESDEEQNMAEHLQLASFTQQAMLKMLTFVDFIVAPNLTRQVFITNSVPAHTHRHHIYNKLHNLLRVHEAMSKLAWIKIRLVSSSSAEVATILREIVDVLSAKEDMVGEAIWSALEEIRTRLLESPEDVQGSSGTQAPQGSSDIDKATRSVMVYVMFLQHNYWLLTPVVSEAASLGKYVPRFGAVQPVTSLAMETISFLEEKLANKSEASPDQGLRFLFLLNNSSFIADQLHDTPYFPKSYKEDLAGKAEDYMKRYMQVSWALVLSCLINPTPNCLGKNYSPLPKFEFEFQKMYNTQKLWKVPDPKLRSRLRRAIIDEVIPGYKRYVGDDNRNVPLKFSPSNLQEMLQELFEG</sequence>
<dbReference type="PANTHER" id="PTHR12542:SF170">
    <property type="entry name" value="EXOCYST SUBUNIT EXO70 FAMILY PROTEIN"/>
    <property type="match status" value="1"/>
</dbReference>
<dbReference type="Proteomes" id="UP000823388">
    <property type="component" value="Chromosome 7K"/>
</dbReference>
<feature type="domain" description="Exocyst complex subunit Exo70 C-terminal" evidence="4">
    <location>
        <begin position="208"/>
        <end position="562"/>
    </location>
</feature>
<keyword evidence="3" id="KW-0653">Protein transport</keyword>
<dbReference type="InterPro" id="IPR046364">
    <property type="entry name" value="Exo70_C"/>
</dbReference>
<dbReference type="OrthoDB" id="696543at2759"/>
<comment type="function">
    <text evidence="3">Component of the exocyst complex.</text>
</comment>
<evidence type="ECO:0000259" key="4">
    <source>
        <dbReference type="Pfam" id="PF03081"/>
    </source>
</evidence>
<comment type="caution">
    <text evidence="5">The sequence shown here is derived from an EMBL/GenBank/DDBJ whole genome shotgun (WGS) entry which is preliminary data.</text>
</comment>
<dbReference type="EMBL" id="CM029049">
    <property type="protein sequence ID" value="KAG2571691.1"/>
    <property type="molecule type" value="Genomic_DNA"/>
</dbReference>
<comment type="similarity">
    <text evidence="1 3">Belongs to the EXO70 family.</text>
</comment>
<evidence type="ECO:0000313" key="5">
    <source>
        <dbReference type="EMBL" id="KAG2571691.1"/>
    </source>
</evidence>
<keyword evidence="3" id="KW-0268">Exocytosis</keyword>
<proteinExistence type="inferred from homology"/>
<name>A0A8T0Q9Z3_PANVG</name>
<dbReference type="Pfam" id="PF03081">
    <property type="entry name" value="Exo70_C"/>
    <property type="match status" value="1"/>
</dbReference>
<reference evidence="5" key="1">
    <citation type="submission" date="2020-05" db="EMBL/GenBank/DDBJ databases">
        <title>WGS assembly of Panicum virgatum.</title>
        <authorList>
            <person name="Lovell J.T."/>
            <person name="Jenkins J."/>
            <person name="Shu S."/>
            <person name="Juenger T.E."/>
            <person name="Schmutz J."/>
        </authorList>
    </citation>
    <scope>NUCLEOTIDE SEQUENCE</scope>
    <source>
        <strain evidence="5">AP13</strain>
    </source>
</reference>